<evidence type="ECO:0000313" key="9">
    <source>
        <dbReference type="Proteomes" id="UP000243723"/>
    </source>
</evidence>
<dbReference type="PANTHER" id="PTHR14957:SF1">
    <property type="entry name" value="UBIQUITIN-LIKE-CONJUGATING ENZYME ATG10"/>
    <property type="match status" value="1"/>
</dbReference>
<protein>
    <recommendedName>
        <fullName evidence="2">Ubiquitin-like-conjugating enzyme ATG10</fullName>
    </recommendedName>
    <alternativeName>
        <fullName evidence="7">Autophagy-related protein 10</fullName>
    </alternativeName>
</protein>
<dbReference type="EMBL" id="NHZQ01000067">
    <property type="protein sequence ID" value="PSK55138.1"/>
    <property type="molecule type" value="Genomic_DNA"/>
</dbReference>
<evidence type="ECO:0000256" key="1">
    <source>
        <dbReference type="ARBA" id="ARBA00005696"/>
    </source>
</evidence>
<dbReference type="Gene3D" id="3.30.1460.50">
    <property type="match status" value="1"/>
</dbReference>
<accession>A0A2P8A3X3</accession>
<evidence type="ECO:0000256" key="5">
    <source>
        <dbReference type="ARBA" id="ARBA00022927"/>
    </source>
</evidence>
<evidence type="ECO:0000256" key="4">
    <source>
        <dbReference type="ARBA" id="ARBA00022786"/>
    </source>
</evidence>
<comment type="caution">
    <text evidence="8">The sequence shown here is derived from an EMBL/GenBank/DDBJ whole genome shotgun (WGS) entry which is preliminary data.</text>
</comment>
<dbReference type="GO" id="GO:0015031">
    <property type="term" value="P:protein transport"/>
    <property type="evidence" value="ECO:0007669"/>
    <property type="project" value="UniProtKB-KW"/>
</dbReference>
<keyword evidence="6" id="KW-0072">Autophagy</keyword>
<keyword evidence="5" id="KW-0653">Protein transport</keyword>
<organism evidence="8 9">
    <name type="scientific">Elsinoe australis</name>
    <dbReference type="NCBI Taxonomy" id="40998"/>
    <lineage>
        <taxon>Eukaryota</taxon>
        <taxon>Fungi</taxon>
        <taxon>Dikarya</taxon>
        <taxon>Ascomycota</taxon>
        <taxon>Pezizomycotina</taxon>
        <taxon>Dothideomycetes</taxon>
        <taxon>Dothideomycetidae</taxon>
        <taxon>Myriangiales</taxon>
        <taxon>Elsinoaceae</taxon>
        <taxon>Elsinoe</taxon>
    </lineage>
</organism>
<evidence type="ECO:0000256" key="2">
    <source>
        <dbReference type="ARBA" id="ARBA00021099"/>
    </source>
</evidence>
<gene>
    <name evidence="8" type="ORF">B9Z65_2527</name>
</gene>
<name>A0A2P8A3X3_9PEZI</name>
<dbReference type="Pfam" id="PF03987">
    <property type="entry name" value="Autophagy_act_C"/>
    <property type="match status" value="1"/>
</dbReference>
<dbReference type="GO" id="GO:0000045">
    <property type="term" value="P:autophagosome assembly"/>
    <property type="evidence" value="ECO:0007669"/>
    <property type="project" value="TreeGrafter"/>
</dbReference>
<dbReference type="OrthoDB" id="4089664at2759"/>
<sequence length="195" mass="21152">MAGFISPAAFNEAVRDFHELVQRVGLAPWSEAQIIRFHGEPGLRLKANLEHQGRNPSISIPSAELEEDCEDADDELLEGKAAGVAPGLVTCDVIRSASYQVPVLYLSGVSIDLLRKMEQTNCSIAGELRAPISFVDHPWTNTPVHAIHPCRTAESMAVIASARELTPLEFLVAWFGLVGRVVDLHVPHEIALGAS</sequence>
<evidence type="ECO:0000256" key="3">
    <source>
        <dbReference type="ARBA" id="ARBA00022679"/>
    </source>
</evidence>
<dbReference type="Proteomes" id="UP000243723">
    <property type="component" value="Unassembled WGS sequence"/>
</dbReference>
<dbReference type="GO" id="GO:0061651">
    <property type="term" value="F:Atg12 conjugating enzyme activity"/>
    <property type="evidence" value="ECO:0007669"/>
    <property type="project" value="TreeGrafter"/>
</dbReference>
<reference evidence="8 9" key="1">
    <citation type="submission" date="2017-05" db="EMBL/GenBank/DDBJ databases">
        <title>Draft genome sequence of Elsinoe australis.</title>
        <authorList>
            <person name="Cheng Q."/>
        </authorList>
    </citation>
    <scope>NUCLEOTIDE SEQUENCE [LARGE SCALE GENOMIC DNA]</scope>
    <source>
        <strain evidence="8 9">NL1</strain>
    </source>
</reference>
<dbReference type="PANTHER" id="PTHR14957">
    <property type="entry name" value="UBIQUITIN-LIKE-CONJUGATING ENZYME ATG10"/>
    <property type="match status" value="1"/>
</dbReference>
<dbReference type="InterPro" id="IPR007135">
    <property type="entry name" value="Atg3/Atg10"/>
</dbReference>
<evidence type="ECO:0000256" key="7">
    <source>
        <dbReference type="ARBA" id="ARBA00029833"/>
    </source>
</evidence>
<dbReference type="GO" id="GO:0000422">
    <property type="term" value="P:autophagy of mitochondrion"/>
    <property type="evidence" value="ECO:0007669"/>
    <property type="project" value="TreeGrafter"/>
</dbReference>
<evidence type="ECO:0000313" key="8">
    <source>
        <dbReference type="EMBL" id="PSK55138.1"/>
    </source>
</evidence>
<evidence type="ECO:0000256" key="6">
    <source>
        <dbReference type="ARBA" id="ARBA00023006"/>
    </source>
</evidence>
<keyword evidence="3" id="KW-0808">Transferase</keyword>
<proteinExistence type="inferred from homology"/>
<comment type="similarity">
    <text evidence="1">Belongs to the ATG10 family.</text>
</comment>
<dbReference type="GO" id="GO:0005829">
    <property type="term" value="C:cytosol"/>
    <property type="evidence" value="ECO:0007669"/>
    <property type="project" value="TreeGrafter"/>
</dbReference>
<dbReference type="AlphaFoldDB" id="A0A2P8A3X3"/>
<dbReference type="GO" id="GO:0032446">
    <property type="term" value="P:protein modification by small protein conjugation"/>
    <property type="evidence" value="ECO:0007669"/>
    <property type="project" value="TreeGrafter"/>
</dbReference>
<keyword evidence="5" id="KW-0813">Transport</keyword>
<keyword evidence="9" id="KW-1185">Reference proteome</keyword>
<keyword evidence="4" id="KW-0833">Ubl conjugation pathway</keyword>
<dbReference type="STRING" id="40998.A0A2P8A3X3"/>